<feature type="transmembrane region" description="Helical" evidence="5">
    <location>
        <begin position="111"/>
        <end position="131"/>
    </location>
</feature>
<evidence type="ECO:0000256" key="1">
    <source>
        <dbReference type="ARBA" id="ARBA00004141"/>
    </source>
</evidence>
<dbReference type="InterPro" id="IPR002645">
    <property type="entry name" value="STAS_dom"/>
</dbReference>
<reference evidence="7 8" key="1">
    <citation type="submission" date="2022-06" db="EMBL/GenBank/DDBJ databases">
        <title>Halogeometricum sp. a new haloarchaeum isolate from saline soil.</title>
        <authorList>
            <person name="Strakova D."/>
            <person name="Galisteo C."/>
            <person name="Sanchez-Porro C."/>
            <person name="Ventosa A."/>
        </authorList>
    </citation>
    <scope>NUCLEOTIDE SEQUENCE [LARGE SCALE GENOMIC DNA]</scope>
    <source>
        <strain evidence="8">S3BR25-2</strain>
    </source>
</reference>
<evidence type="ECO:0000256" key="2">
    <source>
        <dbReference type="ARBA" id="ARBA00022692"/>
    </source>
</evidence>
<feature type="transmembrane region" description="Helical" evidence="5">
    <location>
        <begin position="36"/>
        <end position="56"/>
    </location>
</feature>
<evidence type="ECO:0000313" key="7">
    <source>
        <dbReference type="EMBL" id="MDS0295268.1"/>
    </source>
</evidence>
<feature type="transmembrane region" description="Helical" evidence="5">
    <location>
        <begin position="338"/>
        <end position="358"/>
    </location>
</feature>
<keyword evidence="8" id="KW-1185">Reference proteome</keyword>
<protein>
    <submittedName>
        <fullName evidence="7">SulP family inorganic anion transporter</fullName>
    </submittedName>
</protein>
<feature type="transmembrane region" description="Helical" evidence="5">
    <location>
        <begin position="261"/>
        <end position="284"/>
    </location>
</feature>
<comment type="subcellular location">
    <subcellularLocation>
        <location evidence="1">Membrane</location>
        <topology evidence="1">Multi-pass membrane protein</topology>
    </subcellularLocation>
</comment>
<sequence length="572" mass="59876">MATDGRSERLKRVAESSLPIVRWLPAYDRSWLRPDVLAGITVAAAVIPEGLAYASLAGLPPQTGLYAALLGTVTYVLFASSRQVIMGPTSALAILLLAGVGPIADGSGAPYASLVVVTTVLVGLFCVAARALRLGHLVHFISGSVLTGFSTGAALYIVSTQLGKLFGISGASGTFFDRLWFVLSHLNEAQPATVVVGLVSVALLLVGRRFFPRVPTTLLVVVLAIAASSALDLRALGVEIVGRLPSGLPPLAVPSVPEAGVVVSLVPVAFALFILSYVQGIGAVQTFARRNGYRADPEQELLAEGMGNLAAGLFGGFVVGGSMSRSALNDSMGGKSQVVGAVVAVVLVVVLLFLTGLFTTLPEATLGAVVTVAVLGLVDVSKMQRLGSVSRSEFLIASASLFGVLALGMVWGVFIGVGLSLLHTIALVSDPKTEVLGRLRGSDHFVSRETYSDAVEIPDVLAYRVNAELFYANTNVVRDDLEARLRERGSPVALVVFDLSSSPIVDLAAAEFLGELEADLRSRGIDLRIAGANQEVAKILQATDEEGTLGEIREEEAIASVIDRWRRAQNGP</sequence>
<dbReference type="PANTHER" id="PTHR11814">
    <property type="entry name" value="SULFATE TRANSPORTER"/>
    <property type="match status" value="1"/>
</dbReference>
<keyword evidence="4 5" id="KW-0472">Membrane</keyword>
<feature type="transmembrane region" description="Helical" evidence="5">
    <location>
        <begin position="394"/>
        <end position="422"/>
    </location>
</feature>
<dbReference type="EMBL" id="JAMQOQ010000003">
    <property type="protein sequence ID" value="MDS0295268.1"/>
    <property type="molecule type" value="Genomic_DNA"/>
</dbReference>
<evidence type="ECO:0000256" key="3">
    <source>
        <dbReference type="ARBA" id="ARBA00022989"/>
    </source>
</evidence>
<dbReference type="Pfam" id="PF00916">
    <property type="entry name" value="Sulfate_transp"/>
    <property type="match status" value="1"/>
</dbReference>
<name>A0ABU2G539_9EURY</name>
<feature type="transmembrane region" description="Helical" evidence="5">
    <location>
        <begin position="218"/>
        <end position="241"/>
    </location>
</feature>
<dbReference type="Proteomes" id="UP001254813">
    <property type="component" value="Unassembled WGS sequence"/>
</dbReference>
<dbReference type="InterPro" id="IPR011547">
    <property type="entry name" value="SLC26A/SulP_dom"/>
</dbReference>
<gene>
    <name evidence="7" type="ORF">NDI79_13895</name>
</gene>
<keyword evidence="3 5" id="KW-1133">Transmembrane helix</keyword>
<dbReference type="Gene3D" id="3.30.750.24">
    <property type="entry name" value="STAS domain"/>
    <property type="match status" value="1"/>
</dbReference>
<proteinExistence type="predicted"/>
<evidence type="ECO:0000256" key="5">
    <source>
        <dbReference type="SAM" id="Phobius"/>
    </source>
</evidence>
<dbReference type="RefSeq" id="WP_310929140.1">
    <property type="nucleotide sequence ID" value="NZ_JAMQOQ010000003.1"/>
</dbReference>
<evidence type="ECO:0000259" key="6">
    <source>
        <dbReference type="PROSITE" id="PS50801"/>
    </source>
</evidence>
<feature type="domain" description="STAS" evidence="6">
    <location>
        <begin position="450"/>
        <end position="565"/>
    </location>
</feature>
<accession>A0ABU2G539</accession>
<feature type="transmembrane region" description="Helical" evidence="5">
    <location>
        <begin position="364"/>
        <end position="382"/>
    </location>
</feature>
<dbReference type="InterPro" id="IPR001902">
    <property type="entry name" value="SLC26A/SulP_fam"/>
</dbReference>
<dbReference type="PROSITE" id="PS50801">
    <property type="entry name" value="STAS"/>
    <property type="match status" value="1"/>
</dbReference>
<dbReference type="SUPFAM" id="SSF52091">
    <property type="entry name" value="SpoIIaa-like"/>
    <property type="match status" value="1"/>
</dbReference>
<feature type="transmembrane region" description="Helical" evidence="5">
    <location>
        <begin position="137"/>
        <end position="158"/>
    </location>
</feature>
<comment type="caution">
    <text evidence="7">The sequence shown here is derived from an EMBL/GenBank/DDBJ whole genome shotgun (WGS) entry which is preliminary data.</text>
</comment>
<dbReference type="InterPro" id="IPR036513">
    <property type="entry name" value="STAS_dom_sf"/>
</dbReference>
<evidence type="ECO:0000256" key="4">
    <source>
        <dbReference type="ARBA" id="ARBA00023136"/>
    </source>
</evidence>
<evidence type="ECO:0000313" key="8">
    <source>
        <dbReference type="Proteomes" id="UP001254813"/>
    </source>
</evidence>
<dbReference type="NCBIfam" id="TIGR00815">
    <property type="entry name" value="sulP"/>
    <property type="match status" value="1"/>
</dbReference>
<feature type="transmembrane region" description="Helical" evidence="5">
    <location>
        <begin position="85"/>
        <end position="104"/>
    </location>
</feature>
<dbReference type="Pfam" id="PF01740">
    <property type="entry name" value="STAS"/>
    <property type="match status" value="1"/>
</dbReference>
<keyword evidence="2 5" id="KW-0812">Transmembrane</keyword>
<organism evidence="7 8">
    <name type="scientific">Halogeometricum luteum</name>
    <dbReference type="NCBI Taxonomy" id="2950537"/>
    <lineage>
        <taxon>Archaea</taxon>
        <taxon>Methanobacteriati</taxon>
        <taxon>Methanobacteriota</taxon>
        <taxon>Stenosarchaea group</taxon>
        <taxon>Halobacteria</taxon>
        <taxon>Halobacteriales</taxon>
        <taxon>Haloferacaceae</taxon>
        <taxon>Halogeometricum</taxon>
    </lineage>
</organism>
<feature type="transmembrane region" description="Helical" evidence="5">
    <location>
        <begin position="63"/>
        <end position="79"/>
    </location>
</feature>
<dbReference type="CDD" id="cd07042">
    <property type="entry name" value="STAS_SulP_like_sulfate_transporter"/>
    <property type="match status" value="1"/>
</dbReference>
<feature type="transmembrane region" description="Helical" evidence="5">
    <location>
        <begin position="189"/>
        <end position="206"/>
    </location>
</feature>